<gene>
    <name evidence="2" type="ORF">BCL79_2539</name>
</gene>
<evidence type="ECO:0000256" key="1">
    <source>
        <dbReference type="SAM" id="Phobius"/>
    </source>
</evidence>
<feature type="transmembrane region" description="Helical" evidence="1">
    <location>
        <begin position="12"/>
        <end position="37"/>
    </location>
</feature>
<keyword evidence="1" id="KW-1133">Transmembrane helix</keyword>
<name>A0A498CC58_9GAMM</name>
<dbReference type="Pfam" id="PF07963">
    <property type="entry name" value="N_methyl"/>
    <property type="match status" value="1"/>
</dbReference>
<protein>
    <submittedName>
        <fullName evidence="2">Type IV pilus assembly protein PilW</fullName>
    </submittedName>
</protein>
<evidence type="ECO:0000313" key="2">
    <source>
        <dbReference type="EMBL" id="RLK53245.1"/>
    </source>
</evidence>
<dbReference type="GO" id="GO:0043683">
    <property type="term" value="P:type IV pilus assembly"/>
    <property type="evidence" value="ECO:0007669"/>
    <property type="project" value="InterPro"/>
</dbReference>
<dbReference type="PROSITE" id="PS00409">
    <property type="entry name" value="PROKAR_NTER_METHYL"/>
    <property type="match status" value="1"/>
</dbReference>
<evidence type="ECO:0000313" key="3">
    <source>
        <dbReference type="Proteomes" id="UP000274786"/>
    </source>
</evidence>
<keyword evidence="1" id="KW-0812">Transmembrane</keyword>
<sequence length="396" mass="41864">MRAMSSRERVRGLSLIELMIAMVIGLVLLLGLMQVFAASRTASRLSEGLARVQENGRFAMDFLQRDLRMAGHFGCVNDQSHNVQSPGSMHTTFDAGGHPALDFMQSIQGFEAADTKPGDPLTLSATPSTGGIEYTPALPTEYAAALTNRVDGSDIVALRFLVPDGVPVTVVGGTDDKPVFNFDSSRWAVLQSGVEAPGLFGVADCLTATMFQASAVSGSAGTVTFESAPNNTGSFTSLYTPGQAMLYRAESVVYYIGYDATTKQSSLYRVRFSAKPGEALVAGTPEALVEGVRNMQLLYGQDRSLSAASPPTGYIDRQGTAADVDASITPAADAWRRVGSVQLGLVLESPDPSAAAQANADAALTAMGVTFTAPTDGRFRTVYQTTIAVRNRLYGN</sequence>
<dbReference type="Pfam" id="PF16074">
    <property type="entry name" value="PilW"/>
    <property type="match status" value="1"/>
</dbReference>
<dbReference type="AlphaFoldDB" id="A0A498CC58"/>
<dbReference type="OrthoDB" id="5296662at2"/>
<reference evidence="2 3" key="1">
    <citation type="submission" date="2018-10" db="EMBL/GenBank/DDBJ databases">
        <title>Comparative analysis of microorganisms from saline springs in Andes Mountain Range, Colombia.</title>
        <authorList>
            <person name="Rubin E."/>
        </authorList>
    </citation>
    <scope>NUCLEOTIDE SEQUENCE [LARGE SCALE GENOMIC DNA]</scope>
    <source>
        <strain evidence="2 3">USBA GBX 843</strain>
    </source>
</reference>
<dbReference type="NCBIfam" id="TIGR02532">
    <property type="entry name" value="IV_pilin_GFxxxE"/>
    <property type="match status" value="1"/>
</dbReference>
<accession>A0A498CC58</accession>
<dbReference type="InterPro" id="IPR012902">
    <property type="entry name" value="N_methyl_site"/>
</dbReference>
<dbReference type="InterPro" id="IPR032092">
    <property type="entry name" value="PilW"/>
</dbReference>
<comment type="caution">
    <text evidence="2">The sequence shown here is derived from an EMBL/GenBank/DDBJ whole genome shotgun (WGS) entry which is preliminary data.</text>
</comment>
<proteinExistence type="predicted"/>
<dbReference type="Proteomes" id="UP000274786">
    <property type="component" value="Unassembled WGS sequence"/>
</dbReference>
<dbReference type="EMBL" id="RCDC01000005">
    <property type="protein sequence ID" value="RLK53245.1"/>
    <property type="molecule type" value="Genomic_DNA"/>
</dbReference>
<keyword evidence="1" id="KW-0472">Membrane</keyword>
<organism evidence="2 3">
    <name type="scientific">Stenotrophomonas rhizophila</name>
    <dbReference type="NCBI Taxonomy" id="216778"/>
    <lineage>
        <taxon>Bacteria</taxon>
        <taxon>Pseudomonadati</taxon>
        <taxon>Pseudomonadota</taxon>
        <taxon>Gammaproteobacteria</taxon>
        <taxon>Lysobacterales</taxon>
        <taxon>Lysobacteraceae</taxon>
        <taxon>Stenotrophomonas</taxon>
    </lineage>
</organism>